<dbReference type="AlphaFoldDB" id="A0A6J7KHT2"/>
<dbReference type="Gene3D" id="3.90.1010.10">
    <property type="match status" value="1"/>
</dbReference>
<evidence type="ECO:0000259" key="1">
    <source>
        <dbReference type="Pfam" id="PF01592"/>
    </source>
</evidence>
<dbReference type="SUPFAM" id="SSF82649">
    <property type="entry name" value="SufE/NifU"/>
    <property type="match status" value="1"/>
</dbReference>
<feature type="domain" description="NIF system FeS cluster assembly NifU N-terminal" evidence="1">
    <location>
        <begin position="5"/>
        <end position="119"/>
    </location>
</feature>
<dbReference type="GO" id="GO:0016226">
    <property type="term" value="P:iron-sulfur cluster assembly"/>
    <property type="evidence" value="ECO:0007669"/>
    <property type="project" value="InterPro"/>
</dbReference>
<proteinExistence type="predicted"/>
<dbReference type="PANTHER" id="PTHR10093">
    <property type="entry name" value="IRON-SULFUR CLUSTER ASSEMBLY ENZYME NIFU HOMOLOG"/>
    <property type="match status" value="1"/>
</dbReference>
<sequence>MDELYRENILDHYKRPRNWGTLDPADLEFEDKNPSCGDQLKVMMRVDDAGVVTDVRFDGHGCAISQSSASMASEELVGMTVDELRALDQDFILELLGIDISATRIKCALLSLKIIKSAAIGANVDWEDAPDAVPPASGTGPAAGF</sequence>
<name>A0A6J7KHT2_9ZZZZ</name>
<gene>
    <name evidence="2" type="ORF">UFOPK3564_03657</name>
</gene>
<dbReference type="Pfam" id="PF01592">
    <property type="entry name" value="NifU_N"/>
    <property type="match status" value="1"/>
</dbReference>
<dbReference type="GO" id="GO:0005506">
    <property type="term" value="F:iron ion binding"/>
    <property type="evidence" value="ECO:0007669"/>
    <property type="project" value="InterPro"/>
</dbReference>
<evidence type="ECO:0000313" key="2">
    <source>
        <dbReference type="EMBL" id="CAB4954059.1"/>
    </source>
</evidence>
<dbReference type="CDD" id="cd06664">
    <property type="entry name" value="IscU_like"/>
    <property type="match status" value="1"/>
</dbReference>
<dbReference type="GO" id="GO:0051536">
    <property type="term" value="F:iron-sulfur cluster binding"/>
    <property type="evidence" value="ECO:0007669"/>
    <property type="project" value="InterPro"/>
</dbReference>
<accession>A0A6J7KHT2</accession>
<reference evidence="2" key="1">
    <citation type="submission" date="2020-05" db="EMBL/GenBank/DDBJ databases">
        <authorList>
            <person name="Chiriac C."/>
            <person name="Salcher M."/>
            <person name="Ghai R."/>
            <person name="Kavagutti S V."/>
        </authorList>
    </citation>
    <scope>NUCLEOTIDE SEQUENCE</scope>
</reference>
<organism evidence="2">
    <name type="scientific">freshwater metagenome</name>
    <dbReference type="NCBI Taxonomy" id="449393"/>
    <lineage>
        <taxon>unclassified sequences</taxon>
        <taxon>metagenomes</taxon>
        <taxon>ecological metagenomes</taxon>
    </lineage>
</organism>
<dbReference type="InterPro" id="IPR002871">
    <property type="entry name" value="NIF_FeS_clus_asmbl_NifU_N"/>
</dbReference>
<dbReference type="EMBL" id="CAFBMK010000376">
    <property type="protein sequence ID" value="CAB4954059.1"/>
    <property type="molecule type" value="Genomic_DNA"/>
</dbReference>
<protein>
    <submittedName>
        <fullName evidence="2">Unannotated protein</fullName>
    </submittedName>
</protein>